<comment type="subcellular location">
    <subcellularLocation>
        <location evidence="2">Secreted</location>
    </subcellularLocation>
    <subcellularLocation>
        <location evidence="1">Target cell membrane</location>
    </subcellularLocation>
</comment>
<accession>A0AAV4UGB9</accession>
<evidence type="ECO:0000256" key="1">
    <source>
        <dbReference type="ARBA" id="ARBA00004175"/>
    </source>
</evidence>
<organism evidence="13 14">
    <name type="scientific">Caerostris darwini</name>
    <dbReference type="NCBI Taxonomy" id="1538125"/>
    <lineage>
        <taxon>Eukaryota</taxon>
        <taxon>Metazoa</taxon>
        <taxon>Ecdysozoa</taxon>
        <taxon>Arthropoda</taxon>
        <taxon>Chelicerata</taxon>
        <taxon>Arachnida</taxon>
        <taxon>Araneae</taxon>
        <taxon>Araneomorphae</taxon>
        <taxon>Entelegynae</taxon>
        <taxon>Araneoidea</taxon>
        <taxon>Araneidae</taxon>
        <taxon>Caerostris</taxon>
    </lineage>
</organism>
<evidence type="ECO:0000256" key="3">
    <source>
        <dbReference type="ARBA" id="ARBA00022483"/>
    </source>
</evidence>
<dbReference type="AlphaFoldDB" id="A0AAV4UGB9"/>
<reference evidence="13 14" key="1">
    <citation type="submission" date="2021-06" db="EMBL/GenBank/DDBJ databases">
        <title>Caerostris darwini draft genome.</title>
        <authorList>
            <person name="Kono N."/>
            <person name="Arakawa K."/>
        </authorList>
    </citation>
    <scope>NUCLEOTIDE SEQUENCE [LARGE SCALE GENOMIC DNA]</scope>
</reference>
<evidence type="ECO:0000256" key="7">
    <source>
        <dbReference type="ARBA" id="ARBA00022699"/>
    </source>
</evidence>
<protein>
    <submittedName>
        <fullName evidence="13">Espin</fullName>
    </submittedName>
</protein>
<dbReference type="InterPro" id="IPR036770">
    <property type="entry name" value="Ankyrin_rpt-contain_sf"/>
</dbReference>
<dbReference type="PANTHER" id="PTHR24201:SF14">
    <property type="entry name" value="CYCLIN-DEPENDENT KINASE 4 INHIBITOR C-LIKE"/>
    <property type="match status" value="1"/>
</dbReference>
<keyword evidence="11" id="KW-1053">Target membrane</keyword>
<keyword evidence="9" id="KW-0638">Presynaptic neurotoxin</keyword>
<sequence length="144" mass="15912">MTGVSKTDGEDGGKYVNPIQPPELKAILQNDLERKKEKFLSKGVSLIPSKRMIYGRRSVLKWLLREAKMPALETTATGALALHYAAAKGCLDCVKLLVESCPELSANTQMENSVTPVYLAAQEGHLDVLKYFSTRSRRFAVPES</sequence>
<comment type="caution">
    <text evidence="13">The sequence shown here is derived from an EMBL/GenBank/DDBJ whole genome shotgun (WGS) entry which is preliminary data.</text>
</comment>
<dbReference type="GO" id="GO:0006887">
    <property type="term" value="P:exocytosis"/>
    <property type="evidence" value="ECO:0007669"/>
    <property type="project" value="UniProtKB-KW"/>
</dbReference>
<dbReference type="GO" id="GO:0044218">
    <property type="term" value="C:other organism cell membrane"/>
    <property type="evidence" value="ECO:0007669"/>
    <property type="project" value="UniProtKB-KW"/>
</dbReference>
<feature type="repeat" description="ANK" evidence="12">
    <location>
        <begin position="77"/>
        <end position="109"/>
    </location>
</feature>
<dbReference type="GO" id="GO:0044231">
    <property type="term" value="C:host cell presynaptic membrane"/>
    <property type="evidence" value="ECO:0007669"/>
    <property type="project" value="UniProtKB-KW"/>
</dbReference>
<keyword evidence="5" id="KW-1052">Target cell membrane</keyword>
<evidence type="ECO:0000256" key="12">
    <source>
        <dbReference type="PROSITE-ProRule" id="PRU00023"/>
    </source>
</evidence>
<keyword evidence="11" id="KW-0472">Membrane</keyword>
<evidence type="ECO:0000256" key="5">
    <source>
        <dbReference type="ARBA" id="ARBA00022537"/>
    </source>
</evidence>
<keyword evidence="4" id="KW-0964">Secreted</keyword>
<keyword evidence="3" id="KW-0268">Exocytosis</keyword>
<dbReference type="GO" id="GO:0005634">
    <property type="term" value="C:nucleus"/>
    <property type="evidence" value="ECO:0007669"/>
    <property type="project" value="TreeGrafter"/>
</dbReference>
<keyword evidence="7" id="KW-0528">Neurotoxin</keyword>
<keyword evidence="8" id="KW-0677">Repeat</keyword>
<evidence type="ECO:0000313" key="14">
    <source>
        <dbReference type="Proteomes" id="UP001054837"/>
    </source>
</evidence>
<dbReference type="GO" id="GO:0090729">
    <property type="term" value="F:toxin activity"/>
    <property type="evidence" value="ECO:0007669"/>
    <property type="project" value="UniProtKB-KW"/>
</dbReference>
<dbReference type="GO" id="GO:0005576">
    <property type="term" value="C:extracellular region"/>
    <property type="evidence" value="ECO:0007669"/>
    <property type="project" value="UniProtKB-SubCell"/>
</dbReference>
<dbReference type="Proteomes" id="UP001054837">
    <property type="component" value="Unassembled WGS sequence"/>
</dbReference>
<proteinExistence type="predicted"/>
<dbReference type="Pfam" id="PF12796">
    <property type="entry name" value="Ank_2"/>
    <property type="match status" value="1"/>
</dbReference>
<dbReference type="PANTHER" id="PTHR24201">
    <property type="entry name" value="ANK_REP_REGION DOMAIN-CONTAINING PROTEIN"/>
    <property type="match status" value="1"/>
</dbReference>
<name>A0AAV4UGB9_9ARAC</name>
<evidence type="ECO:0000256" key="6">
    <source>
        <dbReference type="ARBA" id="ARBA00022656"/>
    </source>
</evidence>
<dbReference type="EMBL" id="BPLQ01011222">
    <property type="protein sequence ID" value="GIY56774.1"/>
    <property type="molecule type" value="Genomic_DNA"/>
</dbReference>
<evidence type="ECO:0000256" key="2">
    <source>
        <dbReference type="ARBA" id="ARBA00004613"/>
    </source>
</evidence>
<dbReference type="InterPro" id="IPR002110">
    <property type="entry name" value="Ankyrin_rpt"/>
</dbReference>
<evidence type="ECO:0000256" key="11">
    <source>
        <dbReference type="ARBA" id="ARBA00023298"/>
    </source>
</evidence>
<dbReference type="PROSITE" id="PS50088">
    <property type="entry name" value="ANK_REPEAT"/>
    <property type="match status" value="1"/>
</dbReference>
<dbReference type="SUPFAM" id="SSF48403">
    <property type="entry name" value="Ankyrin repeat"/>
    <property type="match status" value="1"/>
</dbReference>
<evidence type="ECO:0000256" key="8">
    <source>
        <dbReference type="ARBA" id="ARBA00022737"/>
    </source>
</evidence>
<gene>
    <name evidence="13" type="primary">X975_00936</name>
    <name evidence="13" type="ORF">CDAR_218711</name>
</gene>
<keyword evidence="14" id="KW-1185">Reference proteome</keyword>
<dbReference type="InterPro" id="IPR050776">
    <property type="entry name" value="Ank_Repeat/CDKN_Inhibitor"/>
</dbReference>
<evidence type="ECO:0000256" key="10">
    <source>
        <dbReference type="ARBA" id="ARBA00023043"/>
    </source>
</evidence>
<evidence type="ECO:0000313" key="13">
    <source>
        <dbReference type="EMBL" id="GIY56774.1"/>
    </source>
</evidence>
<keyword evidence="10 12" id="KW-0040">ANK repeat</keyword>
<dbReference type="Gene3D" id="1.25.40.20">
    <property type="entry name" value="Ankyrin repeat-containing domain"/>
    <property type="match status" value="1"/>
</dbReference>
<evidence type="ECO:0000256" key="9">
    <source>
        <dbReference type="ARBA" id="ARBA00023028"/>
    </source>
</evidence>
<evidence type="ECO:0000256" key="4">
    <source>
        <dbReference type="ARBA" id="ARBA00022525"/>
    </source>
</evidence>
<keyword evidence="6" id="KW-0800">Toxin</keyword>
<dbReference type="SMART" id="SM00248">
    <property type="entry name" value="ANK"/>
    <property type="match status" value="2"/>
</dbReference>